<evidence type="ECO:0000313" key="3">
    <source>
        <dbReference type="Proteomes" id="UP001221757"/>
    </source>
</evidence>
<proteinExistence type="predicted"/>
<reference evidence="2" key="1">
    <citation type="submission" date="2023-03" db="EMBL/GenBank/DDBJ databases">
        <title>Massive genome expansion in bonnet fungi (Mycena s.s.) driven by repeated elements and novel gene families across ecological guilds.</title>
        <authorList>
            <consortium name="Lawrence Berkeley National Laboratory"/>
            <person name="Harder C.B."/>
            <person name="Miyauchi S."/>
            <person name="Viragh M."/>
            <person name="Kuo A."/>
            <person name="Thoen E."/>
            <person name="Andreopoulos B."/>
            <person name="Lu D."/>
            <person name="Skrede I."/>
            <person name="Drula E."/>
            <person name="Henrissat B."/>
            <person name="Morin E."/>
            <person name="Kohler A."/>
            <person name="Barry K."/>
            <person name="LaButti K."/>
            <person name="Morin E."/>
            <person name="Salamov A."/>
            <person name="Lipzen A."/>
            <person name="Mereny Z."/>
            <person name="Hegedus B."/>
            <person name="Baldrian P."/>
            <person name="Stursova M."/>
            <person name="Weitz H."/>
            <person name="Taylor A."/>
            <person name="Grigoriev I.V."/>
            <person name="Nagy L.G."/>
            <person name="Martin F."/>
            <person name="Kauserud H."/>
        </authorList>
    </citation>
    <scope>NUCLEOTIDE SEQUENCE</scope>
    <source>
        <strain evidence="2">CBHHK067</strain>
    </source>
</reference>
<accession>A0AAD7CUA7</accession>
<dbReference type="AlphaFoldDB" id="A0AAD7CUA7"/>
<organism evidence="2 3">
    <name type="scientific">Mycena rosella</name>
    <name type="common">Pink bonnet</name>
    <name type="synonym">Agaricus rosellus</name>
    <dbReference type="NCBI Taxonomy" id="1033263"/>
    <lineage>
        <taxon>Eukaryota</taxon>
        <taxon>Fungi</taxon>
        <taxon>Dikarya</taxon>
        <taxon>Basidiomycota</taxon>
        <taxon>Agaricomycotina</taxon>
        <taxon>Agaricomycetes</taxon>
        <taxon>Agaricomycetidae</taxon>
        <taxon>Agaricales</taxon>
        <taxon>Marasmiineae</taxon>
        <taxon>Mycenaceae</taxon>
        <taxon>Mycena</taxon>
    </lineage>
</organism>
<gene>
    <name evidence="2" type="ORF">B0H17DRAFT_1092495</name>
</gene>
<evidence type="ECO:0008006" key="4">
    <source>
        <dbReference type="Google" id="ProtNLM"/>
    </source>
</evidence>
<keyword evidence="3" id="KW-1185">Reference proteome</keyword>
<evidence type="ECO:0000256" key="1">
    <source>
        <dbReference type="SAM" id="SignalP"/>
    </source>
</evidence>
<comment type="caution">
    <text evidence="2">The sequence shown here is derived from an EMBL/GenBank/DDBJ whole genome shotgun (WGS) entry which is preliminary data.</text>
</comment>
<sequence>MIALVPLAIALLHTATASPIVVAANPTVTVYFTADACLPTGASGSVPSPLRCRPSSARSAVQVPQSRLRRRLYPPFSATAVVGGDASSVLSVATGVPTALSSAIGGAAAAASPVPSILAAGISSGAALDASLVSAVTCRTLVNLAANNIPVSPPFALLYSKF</sequence>
<keyword evidence="1" id="KW-0732">Signal</keyword>
<evidence type="ECO:0000313" key="2">
    <source>
        <dbReference type="EMBL" id="KAJ7663682.1"/>
    </source>
</evidence>
<feature type="chain" id="PRO_5042077709" description="Secreted protein" evidence="1">
    <location>
        <begin position="18"/>
        <end position="162"/>
    </location>
</feature>
<feature type="signal peptide" evidence="1">
    <location>
        <begin position="1"/>
        <end position="17"/>
    </location>
</feature>
<name>A0AAD7CUA7_MYCRO</name>
<dbReference type="EMBL" id="JARKIE010000229">
    <property type="protein sequence ID" value="KAJ7663682.1"/>
    <property type="molecule type" value="Genomic_DNA"/>
</dbReference>
<protein>
    <recommendedName>
        <fullName evidence="4">Secreted protein</fullName>
    </recommendedName>
</protein>
<dbReference type="Proteomes" id="UP001221757">
    <property type="component" value="Unassembled WGS sequence"/>
</dbReference>